<evidence type="ECO:0000256" key="12">
    <source>
        <dbReference type="ARBA" id="ARBA00023136"/>
    </source>
</evidence>
<dbReference type="InterPro" id="IPR033463">
    <property type="entry name" value="sCache_3"/>
</dbReference>
<keyword evidence="6" id="KW-0547">Nucleotide-binding</keyword>
<dbReference type="InterPro" id="IPR003018">
    <property type="entry name" value="GAF"/>
</dbReference>
<comment type="subcellular location">
    <subcellularLocation>
        <location evidence="1">Cell membrane</location>
        <topology evidence="1">Multi-pass membrane protein</topology>
    </subcellularLocation>
</comment>
<dbReference type="SMART" id="SM00331">
    <property type="entry name" value="PP2C_SIG"/>
    <property type="match status" value="1"/>
</dbReference>
<dbReference type="Gene3D" id="3.60.40.10">
    <property type="entry name" value="PPM-type phosphatase domain"/>
    <property type="match status" value="1"/>
</dbReference>
<dbReference type="InterPro" id="IPR052016">
    <property type="entry name" value="Bact_Sigma-Reg"/>
</dbReference>
<keyword evidence="2" id="KW-1003">Cell membrane</keyword>
<dbReference type="InterPro" id="IPR035965">
    <property type="entry name" value="PAS-like_dom_sf"/>
</dbReference>
<keyword evidence="7" id="KW-0418">Kinase</keyword>
<dbReference type="Pfam" id="PF17203">
    <property type="entry name" value="sCache_3_2"/>
    <property type="match status" value="1"/>
</dbReference>
<reference evidence="19" key="1">
    <citation type="journal article" date="2019" name="Int. J. Syst. Evol. Microbiol.">
        <title>The Global Catalogue of Microorganisms (GCM) 10K type strain sequencing project: providing services to taxonomists for standard genome sequencing and annotation.</title>
        <authorList>
            <consortium name="The Broad Institute Genomics Platform"/>
            <consortium name="The Broad Institute Genome Sequencing Center for Infectious Disease"/>
            <person name="Wu L."/>
            <person name="Ma J."/>
        </authorList>
    </citation>
    <scope>NUCLEOTIDE SEQUENCE [LARGE SCALE GENOMIC DNA]</scope>
    <source>
        <strain evidence="19">JCM 18306</strain>
    </source>
</reference>
<dbReference type="SMART" id="SM00091">
    <property type="entry name" value="PAS"/>
    <property type="match status" value="1"/>
</dbReference>
<dbReference type="SUPFAM" id="SSF81606">
    <property type="entry name" value="PP2C-like"/>
    <property type="match status" value="1"/>
</dbReference>
<evidence type="ECO:0000256" key="8">
    <source>
        <dbReference type="ARBA" id="ARBA00022801"/>
    </source>
</evidence>
<evidence type="ECO:0000259" key="17">
    <source>
        <dbReference type="SMART" id="SM00331"/>
    </source>
</evidence>
<dbReference type="Gene3D" id="3.30.565.10">
    <property type="entry name" value="Histidine kinase-like ATPase, C-terminal domain"/>
    <property type="match status" value="1"/>
</dbReference>
<dbReference type="RefSeq" id="WP_345629165.1">
    <property type="nucleotide sequence ID" value="NZ_BAABJR010000005.1"/>
</dbReference>
<dbReference type="Gene3D" id="3.30.450.40">
    <property type="match status" value="1"/>
</dbReference>
<dbReference type="PANTHER" id="PTHR43156">
    <property type="entry name" value="STAGE II SPORULATION PROTEIN E-RELATED"/>
    <property type="match status" value="1"/>
</dbReference>
<evidence type="ECO:0000256" key="10">
    <source>
        <dbReference type="ARBA" id="ARBA00022989"/>
    </source>
</evidence>
<evidence type="ECO:0000256" key="1">
    <source>
        <dbReference type="ARBA" id="ARBA00004651"/>
    </source>
</evidence>
<evidence type="ECO:0000256" key="5">
    <source>
        <dbReference type="ARBA" id="ARBA00022692"/>
    </source>
</evidence>
<evidence type="ECO:0000256" key="11">
    <source>
        <dbReference type="ARBA" id="ARBA00023012"/>
    </source>
</evidence>
<dbReference type="Gene3D" id="3.30.450.20">
    <property type="entry name" value="PAS domain"/>
    <property type="match status" value="2"/>
</dbReference>
<dbReference type="PANTHER" id="PTHR43156:SF2">
    <property type="entry name" value="STAGE II SPORULATION PROTEIN E"/>
    <property type="match status" value="1"/>
</dbReference>
<evidence type="ECO:0000256" key="6">
    <source>
        <dbReference type="ARBA" id="ARBA00022741"/>
    </source>
</evidence>
<keyword evidence="12 14" id="KW-0472">Membrane</keyword>
<evidence type="ECO:0000313" key="18">
    <source>
        <dbReference type="EMBL" id="GAA5207364.1"/>
    </source>
</evidence>
<name>A0ABP9T3N0_9ACTN</name>
<feature type="region of interest" description="Disordered" evidence="13">
    <location>
        <begin position="899"/>
        <end position="927"/>
    </location>
</feature>
<keyword evidence="5 14" id="KW-0812">Transmembrane</keyword>
<dbReference type="CDD" id="cd16936">
    <property type="entry name" value="HATPase_RsbW-like"/>
    <property type="match status" value="1"/>
</dbReference>
<dbReference type="SMART" id="SM00065">
    <property type="entry name" value="GAF"/>
    <property type="match status" value="1"/>
</dbReference>
<keyword evidence="9" id="KW-0067">ATP-binding</keyword>
<evidence type="ECO:0000259" key="16">
    <source>
        <dbReference type="SMART" id="SM00091"/>
    </source>
</evidence>
<dbReference type="SUPFAM" id="SSF103190">
    <property type="entry name" value="Sensory domain-like"/>
    <property type="match status" value="1"/>
</dbReference>
<keyword evidence="4" id="KW-0808">Transferase</keyword>
<dbReference type="Pfam" id="PF07228">
    <property type="entry name" value="SpoIIE"/>
    <property type="match status" value="1"/>
</dbReference>
<dbReference type="EMBL" id="BAABJR010000005">
    <property type="protein sequence ID" value="GAA5207364.1"/>
    <property type="molecule type" value="Genomic_DNA"/>
</dbReference>
<dbReference type="SUPFAM" id="SSF55781">
    <property type="entry name" value="GAF domain-like"/>
    <property type="match status" value="1"/>
</dbReference>
<keyword evidence="8" id="KW-0378">Hydrolase</keyword>
<keyword evidence="10 14" id="KW-1133">Transmembrane helix</keyword>
<evidence type="ECO:0000256" key="9">
    <source>
        <dbReference type="ARBA" id="ARBA00022840"/>
    </source>
</evidence>
<dbReference type="Pfam" id="PF13185">
    <property type="entry name" value="GAF_2"/>
    <property type="match status" value="1"/>
</dbReference>
<dbReference type="InterPro" id="IPR029151">
    <property type="entry name" value="Sensor-like_sf"/>
</dbReference>
<evidence type="ECO:0000256" key="4">
    <source>
        <dbReference type="ARBA" id="ARBA00022679"/>
    </source>
</evidence>
<organism evidence="18 19">
    <name type="scientific">Streptomyces thinghirensis</name>
    <dbReference type="NCBI Taxonomy" id="551547"/>
    <lineage>
        <taxon>Bacteria</taxon>
        <taxon>Bacillati</taxon>
        <taxon>Actinomycetota</taxon>
        <taxon>Actinomycetes</taxon>
        <taxon>Kitasatosporales</taxon>
        <taxon>Streptomycetaceae</taxon>
        <taxon>Streptomyces</taxon>
    </lineage>
</organism>
<feature type="domain" description="PAS" evidence="16">
    <location>
        <begin position="239"/>
        <end position="304"/>
    </location>
</feature>
<feature type="compositionally biased region" description="Basic residues" evidence="13">
    <location>
        <begin position="1"/>
        <end position="10"/>
    </location>
</feature>
<feature type="transmembrane region" description="Helical" evidence="14">
    <location>
        <begin position="40"/>
        <end position="61"/>
    </location>
</feature>
<sequence length="927" mass="98909">MQGRTARSKRAGQLSVDLTGEGRSPGRWWELRGRSVAGQVLFLQIVVAVFLIAAAVAGLTLQARNDAEQDAQERSRAVAESFAHSPGLVTALESDDPTAALQPYVAAAHGGTGVDFIVVMAKDGTRYADTDPDLIGKRAAGVERAAGGEPFTEIYEGDPTDAARAVVPVTNGDGVVVGLVGAGVSLRTVGQSLQDQIPVIMASAGVALLLAVGSAALVSRRLRRQTRGIGPSEMTRMYEHHDAVLHAVREGVLITSRDGRLVLANDEARRLLQLPKDSDGQHITELGLDSATVELLCSDRPVTDQVHLAGGRLVAVNTRRTAPTGGPSGHVATLRDSTELRALAGTAEVARERLNILHEAGVRVGTTLDVAQTAEELAGVAVPRFADFVTVDLLDAVARGEEPSGTPTRTRRIALRGIREDHPFRPVGGVVPLDVTGTPAASALTSGRAVLEADLTALHTWPAQDPEGADAVRAYGIHSLITVPLQARGIPLGVAHFWRAEGSAPFDQEDLTFAEELTARAAVAIDNARRFTREHTMAETLQRSLLPHVLPNQSAVDIAYRYLPAQARVGGDWFDVIPLPGARVALVVGDVVGHGLHAAATMGRLRTAVQNFSTLDLPPDELLTHLDELVSRLDQEDPEGSSGEAVSGATCLYAVHDPVSGRCSISRAGHLAPMLVHPDGTVEMAEVPIAPPLGLGGLPFETAELQLSEGSTLVLYTDGLVERRDRDIDEGLEALRSTLVGAHERTPEDICEAVFDGMLPEHRHDDVALLVARTRLLDRSHVADWDVPRDPAAVGTVRNASSRQLTAWGLDDMAFTTELMLSELLTNAIRHGSEPIHVRLLYDRALICEVSDGSSTSPHLRRAATTDEGGRGLFLVAQLAERWGTRYTSTGKVVWTEQSLTQQPSAEAPLPDPRLFPGLDDLSELEP</sequence>
<evidence type="ECO:0000256" key="2">
    <source>
        <dbReference type="ARBA" id="ARBA00022475"/>
    </source>
</evidence>
<keyword evidence="11" id="KW-0902">Two-component regulatory system</keyword>
<gene>
    <name evidence="18" type="ORF">GCM10023323_22580</name>
</gene>
<comment type="caution">
    <text evidence="18">The sequence shown here is derived from an EMBL/GenBank/DDBJ whole genome shotgun (WGS) entry which is preliminary data.</text>
</comment>
<feature type="transmembrane region" description="Helical" evidence="14">
    <location>
        <begin position="197"/>
        <end position="218"/>
    </location>
</feature>
<dbReference type="InterPro" id="IPR036890">
    <property type="entry name" value="HATPase_C_sf"/>
</dbReference>
<dbReference type="Proteomes" id="UP001499878">
    <property type="component" value="Unassembled WGS sequence"/>
</dbReference>
<dbReference type="InterPro" id="IPR036457">
    <property type="entry name" value="PPM-type-like_dom_sf"/>
</dbReference>
<evidence type="ECO:0000256" key="13">
    <source>
        <dbReference type="SAM" id="MobiDB-lite"/>
    </source>
</evidence>
<evidence type="ECO:0000259" key="15">
    <source>
        <dbReference type="SMART" id="SM00065"/>
    </source>
</evidence>
<proteinExistence type="predicted"/>
<evidence type="ECO:0000256" key="7">
    <source>
        <dbReference type="ARBA" id="ARBA00022777"/>
    </source>
</evidence>
<dbReference type="InterPro" id="IPR003594">
    <property type="entry name" value="HATPase_dom"/>
</dbReference>
<dbReference type="InterPro" id="IPR001932">
    <property type="entry name" value="PPM-type_phosphatase-like_dom"/>
</dbReference>
<dbReference type="Pfam" id="PF13581">
    <property type="entry name" value="HATPase_c_2"/>
    <property type="match status" value="1"/>
</dbReference>
<evidence type="ECO:0000256" key="3">
    <source>
        <dbReference type="ARBA" id="ARBA00022553"/>
    </source>
</evidence>
<dbReference type="SUPFAM" id="SSF55785">
    <property type="entry name" value="PYP-like sensor domain (PAS domain)"/>
    <property type="match status" value="1"/>
</dbReference>
<accession>A0ABP9T3N0</accession>
<feature type="region of interest" description="Disordered" evidence="13">
    <location>
        <begin position="1"/>
        <end position="21"/>
    </location>
</feature>
<dbReference type="InterPro" id="IPR029016">
    <property type="entry name" value="GAF-like_dom_sf"/>
</dbReference>
<dbReference type="SUPFAM" id="SSF55874">
    <property type="entry name" value="ATPase domain of HSP90 chaperone/DNA topoisomerase II/histidine kinase"/>
    <property type="match status" value="1"/>
</dbReference>
<evidence type="ECO:0000256" key="14">
    <source>
        <dbReference type="SAM" id="Phobius"/>
    </source>
</evidence>
<feature type="domain" description="GAF" evidence="15">
    <location>
        <begin position="365"/>
        <end position="535"/>
    </location>
</feature>
<dbReference type="InterPro" id="IPR000014">
    <property type="entry name" value="PAS"/>
</dbReference>
<keyword evidence="19" id="KW-1185">Reference proteome</keyword>
<keyword evidence="3" id="KW-0597">Phosphoprotein</keyword>
<evidence type="ECO:0000313" key="19">
    <source>
        <dbReference type="Proteomes" id="UP001499878"/>
    </source>
</evidence>
<protein>
    <submittedName>
        <fullName evidence="18">SpoIIE family protein phosphatase/ATP-binding protein</fullName>
    </submittedName>
</protein>
<feature type="domain" description="PPM-type phosphatase" evidence="17">
    <location>
        <begin position="553"/>
        <end position="774"/>
    </location>
</feature>